<dbReference type="RefSeq" id="WP_094436064.1">
    <property type="nucleotide sequence ID" value="NZ_NKDB02000001.1"/>
</dbReference>
<organism evidence="3 4">
    <name type="scientific">Alicycliphilus denitrificans</name>
    <dbReference type="NCBI Taxonomy" id="179636"/>
    <lineage>
        <taxon>Bacteria</taxon>
        <taxon>Pseudomonadati</taxon>
        <taxon>Pseudomonadota</taxon>
        <taxon>Betaproteobacteria</taxon>
        <taxon>Burkholderiales</taxon>
        <taxon>Comamonadaceae</taxon>
        <taxon>Alicycliphilus</taxon>
    </lineage>
</organism>
<reference evidence="3 4" key="1">
    <citation type="submission" date="2018-09" db="EMBL/GenBank/DDBJ databases">
        <title>Genome comparison of Alicycliphilus sp. BQ1, a polyurethanolytic bacterium, with its closest phylogenetic relatives Alicycliphilus denitrificans BC and K601, unable to attack polyurethane.</title>
        <authorList>
            <person name="Loza-Tavera H."/>
            <person name="Lozano L."/>
            <person name="Cevallos M."/>
            <person name="Maya-Lucas O."/>
            <person name="Garcia-Mena J."/>
            <person name="Hernandez J."/>
        </authorList>
    </citation>
    <scope>NUCLEOTIDE SEQUENCE [LARGE SCALE GENOMIC DNA]</scope>
    <source>
        <strain evidence="3 4">BQ1</strain>
    </source>
</reference>
<dbReference type="GO" id="GO:0016989">
    <property type="term" value="F:sigma factor antagonist activity"/>
    <property type="evidence" value="ECO:0007669"/>
    <property type="project" value="TreeGrafter"/>
</dbReference>
<dbReference type="PIRSF" id="PIRSF018266">
    <property type="entry name" value="FecR"/>
    <property type="match status" value="1"/>
</dbReference>
<evidence type="ECO:0000313" key="3">
    <source>
        <dbReference type="EMBL" id="RKJ99305.1"/>
    </source>
</evidence>
<protein>
    <submittedName>
        <fullName evidence="3">DUF4880 domain-containing protein</fullName>
    </submittedName>
</protein>
<proteinExistence type="predicted"/>
<dbReference type="AlphaFoldDB" id="A0A3R7IV91"/>
<accession>A0A3R7IV91</accession>
<evidence type="ECO:0000259" key="2">
    <source>
        <dbReference type="Pfam" id="PF16220"/>
    </source>
</evidence>
<evidence type="ECO:0000259" key="1">
    <source>
        <dbReference type="Pfam" id="PF04773"/>
    </source>
</evidence>
<dbReference type="PANTHER" id="PTHR30273">
    <property type="entry name" value="PERIPLASMIC SIGNAL SENSOR AND SIGMA FACTOR ACTIVATOR FECR-RELATED"/>
    <property type="match status" value="1"/>
</dbReference>
<dbReference type="Pfam" id="PF04773">
    <property type="entry name" value="FecR"/>
    <property type="match status" value="1"/>
</dbReference>
<gene>
    <name evidence="3" type="ORF">CE154_006060</name>
</gene>
<dbReference type="InterPro" id="IPR032623">
    <property type="entry name" value="FecR_N"/>
</dbReference>
<dbReference type="Pfam" id="PF16220">
    <property type="entry name" value="DUF4880"/>
    <property type="match status" value="1"/>
</dbReference>
<dbReference type="InterPro" id="IPR006860">
    <property type="entry name" value="FecR"/>
</dbReference>
<dbReference type="Proteomes" id="UP000216225">
    <property type="component" value="Unassembled WGS sequence"/>
</dbReference>
<sequence>MNHNDPRVAREAAQWLVRLQAGEADGGALARWRAADPHHEAAWQRAEAVLHTLGRAHGPLGAQALRASGGAGRRAATRLLAALIIAGPAGWAAWRLAPWAAWTAAERTATGERRWLDLPDGGRLLLDTASAADVAYTAQARRVVLHTGALWVQTARDAAARPFLVQTPQGTARALGTRFSVRIAGEATRVAVAEGAVELRPARGGAPVHVSAGMQATLTAGAAGPTSARDALADGWTEGVLYAERMPLGEFTAELARYRPGLLRCAPEVAALPVSGAFQLADTDAALAALAASLPVRIELRTRWWVMIGPG</sequence>
<dbReference type="PANTHER" id="PTHR30273:SF2">
    <property type="entry name" value="PROTEIN FECR"/>
    <property type="match status" value="1"/>
</dbReference>
<name>A0A3R7IV91_9BURK</name>
<dbReference type="Gene3D" id="2.60.120.1440">
    <property type="match status" value="1"/>
</dbReference>
<feature type="domain" description="FecR N-terminal" evidence="2">
    <location>
        <begin position="10"/>
        <end position="49"/>
    </location>
</feature>
<comment type="caution">
    <text evidence="3">The sequence shown here is derived from an EMBL/GenBank/DDBJ whole genome shotgun (WGS) entry which is preliminary data.</text>
</comment>
<dbReference type="EMBL" id="NKDB02000001">
    <property type="protein sequence ID" value="RKJ99305.1"/>
    <property type="molecule type" value="Genomic_DNA"/>
</dbReference>
<evidence type="ECO:0000313" key="4">
    <source>
        <dbReference type="Proteomes" id="UP000216225"/>
    </source>
</evidence>
<dbReference type="InterPro" id="IPR012373">
    <property type="entry name" value="Ferrdict_sens_TM"/>
</dbReference>
<feature type="domain" description="FecR protein" evidence="1">
    <location>
        <begin position="107"/>
        <end position="198"/>
    </location>
</feature>